<feature type="region of interest" description="Disordered" evidence="6">
    <location>
        <begin position="71"/>
        <end position="149"/>
    </location>
</feature>
<feature type="compositionally biased region" description="Basic and acidic residues" evidence="6">
    <location>
        <begin position="137"/>
        <end position="149"/>
    </location>
</feature>
<dbReference type="Proteomes" id="UP000590412">
    <property type="component" value="Unassembled WGS sequence"/>
</dbReference>
<dbReference type="GO" id="GO:0006357">
    <property type="term" value="P:regulation of transcription by RNA polymerase II"/>
    <property type="evidence" value="ECO:0007669"/>
    <property type="project" value="EnsemblFungi"/>
</dbReference>
<evidence type="ECO:0000313" key="8">
    <source>
        <dbReference type="Proteomes" id="UP000590412"/>
    </source>
</evidence>
<dbReference type="AlphaFoldDB" id="A0A8X7TBL2"/>
<comment type="caution">
    <text evidence="7">The sequence shown here is derived from an EMBL/GenBank/DDBJ whole genome shotgun (WGS) entry which is preliminary data.</text>
</comment>
<dbReference type="GO" id="GO:0003713">
    <property type="term" value="F:transcription coactivator activity"/>
    <property type="evidence" value="ECO:0007669"/>
    <property type="project" value="TreeGrafter"/>
</dbReference>
<accession>A0A8X7TBL2</accession>
<dbReference type="PANTHER" id="PTHR13556:SF2">
    <property type="entry name" value="TRANSCRIPTIONAL ADAPTER 3"/>
    <property type="match status" value="1"/>
</dbReference>
<dbReference type="GO" id="GO:0140671">
    <property type="term" value="C:ADA complex"/>
    <property type="evidence" value="ECO:0007669"/>
    <property type="project" value="EnsemblFungi"/>
</dbReference>
<dbReference type="OrthoDB" id="1232at2759"/>
<dbReference type="GO" id="GO:0000124">
    <property type="term" value="C:SAGA complex"/>
    <property type="evidence" value="ECO:0007669"/>
    <property type="project" value="EnsemblFungi"/>
</dbReference>
<evidence type="ECO:0000256" key="3">
    <source>
        <dbReference type="ARBA" id="ARBA00023015"/>
    </source>
</evidence>
<feature type="region of interest" description="Disordered" evidence="6">
    <location>
        <begin position="572"/>
        <end position="591"/>
    </location>
</feature>
<keyword evidence="5" id="KW-0539">Nucleus</keyword>
<gene>
    <name evidence="7" type="ORF">FOB60_001636</name>
</gene>
<dbReference type="Pfam" id="PF10198">
    <property type="entry name" value="Ada3"/>
    <property type="match status" value="1"/>
</dbReference>
<evidence type="ECO:0000256" key="6">
    <source>
        <dbReference type="SAM" id="MobiDB-lite"/>
    </source>
</evidence>
<dbReference type="GO" id="GO:0005634">
    <property type="term" value="C:nucleus"/>
    <property type="evidence" value="ECO:0007669"/>
    <property type="project" value="UniProtKB-SubCell"/>
</dbReference>
<name>A0A8X7TBL2_CANPA</name>
<dbReference type="EMBL" id="JABWAB010000003">
    <property type="protein sequence ID" value="KAF6057081.1"/>
    <property type="molecule type" value="Genomic_DNA"/>
</dbReference>
<evidence type="ECO:0000256" key="2">
    <source>
        <dbReference type="ARBA" id="ARBA00005330"/>
    </source>
</evidence>
<keyword evidence="4" id="KW-0804">Transcription</keyword>
<dbReference type="PANTHER" id="PTHR13556">
    <property type="entry name" value="TRANSCRIPTIONAL ADAPTER 3-RELATED"/>
    <property type="match status" value="1"/>
</dbReference>
<proteinExistence type="inferred from homology"/>
<protein>
    <submittedName>
        <fullName evidence="7">Histone acetyltransferases subunit 3 family protein</fullName>
    </submittedName>
</protein>
<organism evidence="7 8">
    <name type="scientific">Candida parapsilosis</name>
    <name type="common">Yeast</name>
    <dbReference type="NCBI Taxonomy" id="5480"/>
    <lineage>
        <taxon>Eukaryota</taxon>
        <taxon>Fungi</taxon>
        <taxon>Dikarya</taxon>
        <taxon>Ascomycota</taxon>
        <taxon>Saccharomycotina</taxon>
        <taxon>Pichiomycetes</taxon>
        <taxon>Debaryomycetaceae</taxon>
        <taxon>Candida/Lodderomyces clade</taxon>
        <taxon>Candida</taxon>
    </lineage>
</organism>
<evidence type="ECO:0000256" key="5">
    <source>
        <dbReference type="ARBA" id="ARBA00023242"/>
    </source>
</evidence>
<sequence>MTDTHDASTTLDDIINELKLTYDASNGLLDGDSIRNIPNVNTLTNLNKLFSNLKSQLSQIEKSDETVLKKIEATQGGEDETKKRSSEVLEDQDDNDVKKRKLDTTAENDVEEPTGEKERLNSKDDPVPPVQSGSFSRDNDTRLRNPKSEYVEPQVLSAEAISALGLYSEDNHGLETHGKEYLKKKYGVASYPENDLQDLLPGKIPNIDFSKNKPPTNQVQFSTFQSYIESYFRPFSNDDLKFLEERNVIPPGFEKLGYDPDVSPFIIPRLGRFYADVWAEEDATLAAKLNSPALHGNQNDGFKAKGSINMLSDDKLYTEEVSCGPLSSRLLSAILSNHEVATEEDEQGGGGGVKSELGSNHSDSLLAQDEVATQLNSNEDYRITTDANDYQSIEDRLKRELKFIGIFMNLPTKDDGKAKANKLSGRIPKKSSISIVDNDEWIRNKEDDEVCAEIRSLQNELREVSSRNRANKRKLFPIVQDSIAYQEYSTILEDLDKQVDQAFMKRSRGKGKKKKIDANAPQQQAVNSGLRALLEKRRRWIDSIGKLFPPPEIMKREPSESVLIKEGTVDVELNEEEGDNTGPNAVDLITQ</sequence>
<evidence type="ECO:0000256" key="1">
    <source>
        <dbReference type="ARBA" id="ARBA00004123"/>
    </source>
</evidence>
<evidence type="ECO:0000313" key="7">
    <source>
        <dbReference type="EMBL" id="KAF6057081.1"/>
    </source>
</evidence>
<keyword evidence="3" id="KW-0805">Transcription regulation</keyword>
<feature type="compositionally biased region" description="Basic and acidic residues" evidence="6">
    <location>
        <begin position="114"/>
        <end position="126"/>
    </location>
</feature>
<feature type="region of interest" description="Disordered" evidence="6">
    <location>
        <begin position="340"/>
        <end position="360"/>
    </location>
</feature>
<comment type="similarity">
    <text evidence="2">Belongs to the NGG1 family.</text>
</comment>
<dbReference type="GO" id="GO:0046695">
    <property type="term" value="C:SLIK (SAGA-like) complex"/>
    <property type="evidence" value="ECO:0007669"/>
    <property type="project" value="EnsemblFungi"/>
</dbReference>
<reference evidence="7" key="1">
    <citation type="submission" date="2020-03" db="EMBL/GenBank/DDBJ databases">
        <title>FDA dAtabase for Regulatory Grade micrObial Sequences (FDA-ARGOS): Supporting development and validation of Infectious Disease Dx tests.</title>
        <authorList>
            <person name="Campos J."/>
            <person name="Goldberg B."/>
            <person name="Tallon L."/>
            <person name="Sadzewicz L."/>
            <person name="Vavikolanu K."/>
            <person name="Mehta A."/>
            <person name="Aluvathingal J."/>
            <person name="Nadendla S."/>
            <person name="Nandy P."/>
            <person name="Geyer C."/>
            <person name="Yan Y."/>
            <person name="Sichtig H."/>
        </authorList>
    </citation>
    <scope>NUCLEOTIDE SEQUENCE [LARGE SCALE GENOMIC DNA]</scope>
    <source>
        <strain evidence="7">FDAARGOS_652</strain>
    </source>
</reference>
<comment type="subcellular location">
    <subcellularLocation>
        <location evidence="1">Nucleus</location>
    </subcellularLocation>
</comment>
<dbReference type="GO" id="GO:0004402">
    <property type="term" value="F:histone acetyltransferase activity"/>
    <property type="evidence" value="ECO:0007669"/>
    <property type="project" value="EnsemblFungi"/>
</dbReference>
<evidence type="ECO:0000256" key="4">
    <source>
        <dbReference type="ARBA" id="ARBA00023163"/>
    </source>
</evidence>
<dbReference type="InterPro" id="IPR019340">
    <property type="entry name" value="Histone_AcTrfase_su3"/>
</dbReference>